<evidence type="ECO:0000313" key="1">
    <source>
        <dbReference type="EMBL" id="KPX51813.1"/>
    </source>
</evidence>
<sequence>MTRKIHRYFFKIEIFIKIIWINQKSDADSDFSQNFFIFGNFVHACCFMTHMITPPPAENEGDSIKGNKARDLGGTCLADCALIHSIKHRCHYGLAWRHVVKNLKG</sequence>
<name>A0AB34U1N0_PSEA0</name>
<dbReference type="EMBL" id="LJQN01000142">
    <property type="protein sequence ID" value="KPX51813.1"/>
    <property type="molecule type" value="Genomic_DNA"/>
</dbReference>
<organism evidence="1 2">
    <name type="scientific">Pseudomonas amygdali pv. hibisci</name>
    <dbReference type="NCBI Taxonomy" id="251723"/>
    <lineage>
        <taxon>Bacteria</taxon>
        <taxon>Pseudomonadati</taxon>
        <taxon>Pseudomonadota</taxon>
        <taxon>Gammaproteobacteria</taxon>
        <taxon>Pseudomonadales</taxon>
        <taxon>Pseudomonadaceae</taxon>
        <taxon>Pseudomonas</taxon>
        <taxon>Pseudomonas amygdali</taxon>
    </lineage>
</organism>
<proteinExistence type="predicted"/>
<gene>
    <name evidence="1" type="ORF">ALO67_102017</name>
</gene>
<protein>
    <submittedName>
        <fullName evidence="1">Uncharacterized protein</fullName>
    </submittedName>
</protein>
<dbReference type="Proteomes" id="UP000050545">
    <property type="component" value="Unassembled WGS sequence"/>
</dbReference>
<dbReference type="AlphaFoldDB" id="A0AB34U1N0"/>
<comment type="caution">
    <text evidence="1">The sequence shown here is derived from an EMBL/GenBank/DDBJ whole genome shotgun (WGS) entry which is preliminary data.</text>
</comment>
<accession>A0AB34U1N0</accession>
<evidence type="ECO:0000313" key="2">
    <source>
        <dbReference type="Proteomes" id="UP000050545"/>
    </source>
</evidence>
<reference evidence="1 2" key="1">
    <citation type="submission" date="2015-09" db="EMBL/GenBank/DDBJ databases">
        <title>Genome announcement of multiple Pseudomonas syringae strains.</title>
        <authorList>
            <person name="Thakur S."/>
            <person name="Wang P.W."/>
            <person name="Gong Y."/>
            <person name="Weir B.S."/>
            <person name="Guttman D.S."/>
        </authorList>
    </citation>
    <scope>NUCLEOTIDE SEQUENCE [LARGE SCALE GENOMIC DNA]</scope>
    <source>
        <strain evidence="1 2">ICMP9623</strain>
    </source>
</reference>